<keyword evidence="3 6" id="KW-0812">Transmembrane</keyword>
<feature type="transmembrane region" description="Helical" evidence="6">
    <location>
        <begin position="35"/>
        <end position="53"/>
    </location>
</feature>
<evidence type="ECO:0000256" key="4">
    <source>
        <dbReference type="ARBA" id="ARBA00022989"/>
    </source>
</evidence>
<comment type="subcellular location">
    <subcellularLocation>
        <location evidence="1">Cell membrane</location>
        <topology evidence="1">Multi-pass membrane protein</topology>
    </subcellularLocation>
</comment>
<sequence>MTGGKVVIYVILNMLMIFLLFTAFFAVFTKNLLNSIITLAIFSAILIVIFVILQAPDAALAEAVIGAGLTLTFFVITINKTKDWQNE</sequence>
<protein>
    <submittedName>
        <fullName evidence="8">Uncharacterized MnhB-related membrane protein</fullName>
    </submittedName>
</protein>
<reference evidence="9" key="1">
    <citation type="submission" date="2017-09" db="EMBL/GenBank/DDBJ databases">
        <authorList>
            <person name="Varghese N."/>
            <person name="Submissions S."/>
        </authorList>
    </citation>
    <scope>NUCLEOTIDE SEQUENCE [LARGE SCALE GENOMIC DNA]</scope>
    <source>
        <strain evidence="9">MSL47</strain>
    </source>
</reference>
<proteinExistence type="predicted"/>
<evidence type="ECO:0000256" key="6">
    <source>
        <dbReference type="SAM" id="Phobius"/>
    </source>
</evidence>
<dbReference type="Proteomes" id="UP000219573">
    <property type="component" value="Unassembled WGS sequence"/>
</dbReference>
<evidence type="ECO:0000313" key="8">
    <source>
        <dbReference type="EMBL" id="SNY26610.1"/>
    </source>
</evidence>
<dbReference type="AlphaFoldDB" id="A0A285GSI2"/>
<evidence type="ECO:0000256" key="5">
    <source>
        <dbReference type="ARBA" id="ARBA00023136"/>
    </source>
</evidence>
<dbReference type="EMBL" id="OBDZ01000010">
    <property type="protein sequence ID" value="SNY26610.1"/>
    <property type="molecule type" value="Genomic_DNA"/>
</dbReference>
<keyword evidence="5 6" id="KW-0472">Membrane</keyword>
<dbReference type="GO" id="GO:0005886">
    <property type="term" value="C:plasma membrane"/>
    <property type="evidence" value="ECO:0007669"/>
    <property type="project" value="UniProtKB-SubCell"/>
</dbReference>
<organism evidence="8 9">
    <name type="scientific">Orenia metallireducens</name>
    <dbReference type="NCBI Taxonomy" id="1413210"/>
    <lineage>
        <taxon>Bacteria</taxon>
        <taxon>Bacillati</taxon>
        <taxon>Bacillota</taxon>
        <taxon>Clostridia</taxon>
        <taxon>Halanaerobiales</taxon>
        <taxon>Halobacteroidaceae</taxon>
        <taxon>Orenia</taxon>
    </lineage>
</organism>
<evidence type="ECO:0000256" key="1">
    <source>
        <dbReference type="ARBA" id="ARBA00004651"/>
    </source>
</evidence>
<dbReference type="Pfam" id="PF13244">
    <property type="entry name" value="MbhD"/>
    <property type="match status" value="1"/>
</dbReference>
<keyword evidence="2" id="KW-1003">Cell membrane</keyword>
<evidence type="ECO:0000256" key="2">
    <source>
        <dbReference type="ARBA" id="ARBA00022475"/>
    </source>
</evidence>
<keyword evidence="9" id="KW-1185">Reference proteome</keyword>
<feature type="transmembrane region" description="Helical" evidence="6">
    <location>
        <begin position="6"/>
        <end position="28"/>
    </location>
</feature>
<evidence type="ECO:0000259" key="7">
    <source>
        <dbReference type="Pfam" id="PF13244"/>
    </source>
</evidence>
<accession>A0A285GSI2</accession>
<dbReference type="InterPro" id="IPR025383">
    <property type="entry name" value="MrpA_C/MbhD"/>
</dbReference>
<feature type="domain" description="MrpA C-terminal/MbhD" evidence="7">
    <location>
        <begin position="17"/>
        <end position="82"/>
    </location>
</feature>
<gene>
    <name evidence="8" type="ORF">SAMN06265827_11026</name>
</gene>
<evidence type="ECO:0000313" key="9">
    <source>
        <dbReference type="Proteomes" id="UP000219573"/>
    </source>
</evidence>
<name>A0A285GSI2_9FIRM</name>
<keyword evidence="4 6" id="KW-1133">Transmembrane helix</keyword>
<evidence type="ECO:0000256" key="3">
    <source>
        <dbReference type="ARBA" id="ARBA00022692"/>
    </source>
</evidence>
<feature type="transmembrane region" description="Helical" evidence="6">
    <location>
        <begin position="59"/>
        <end position="78"/>
    </location>
</feature>